<dbReference type="EMBL" id="JAAATY010000003">
    <property type="protein sequence ID" value="NRN64204.1"/>
    <property type="molecule type" value="Genomic_DNA"/>
</dbReference>
<comment type="caution">
    <text evidence="2">The sequence shown here is derived from an EMBL/GenBank/DDBJ whole genome shotgun (WGS) entry which is preliminary data.</text>
</comment>
<dbReference type="Pfam" id="PF12680">
    <property type="entry name" value="SnoaL_2"/>
    <property type="match status" value="1"/>
</dbReference>
<gene>
    <name evidence="2" type="ORF">GC106_14100</name>
</gene>
<dbReference type="Gene3D" id="3.10.450.50">
    <property type="match status" value="1"/>
</dbReference>
<evidence type="ECO:0000313" key="3">
    <source>
        <dbReference type="Proteomes" id="UP000763557"/>
    </source>
</evidence>
<evidence type="ECO:0000313" key="2">
    <source>
        <dbReference type="EMBL" id="NRN64204.1"/>
    </source>
</evidence>
<dbReference type="InterPro" id="IPR037401">
    <property type="entry name" value="SnoaL-like"/>
</dbReference>
<dbReference type="SUPFAM" id="SSF54427">
    <property type="entry name" value="NTF2-like"/>
    <property type="match status" value="1"/>
</dbReference>
<keyword evidence="3" id="KW-1185">Reference proteome</keyword>
<sequence length="128" mass="13980">MTAAHDVRLTIQSFVDAFNRGDSAALDEMFEEQGVVVPAPGQPMTGDARRAAQKHLLGFGSPMRAEPRDIYVAGDVALVLMEWSMRGTTPDGHEIDMGGTATDIFRRGEDGRWRYLIDNPFGTVPPSS</sequence>
<proteinExistence type="predicted"/>
<name>A0ABX2EYW0_9PSEU</name>
<dbReference type="InterPro" id="IPR032710">
    <property type="entry name" value="NTF2-like_dom_sf"/>
</dbReference>
<protein>
    <submittedName>
        <fullName evidence="2">Ketosteroid isomerase-like</fullName>
    </submittedName>
</protein>
<feature type="domain" description="SnoaL-like" evidence="1">
    <location>
        <begin position="12"/>
        <end position="114"/>
    </location>
</feature>
<accession>A0ABX2EYW0</accession>
<organism evidence="2 3">
    <name type="scientific">Kibdelosporangium persicum</name>
    <dbReference type="NCBI Taxonomy" id="2698649"/>
    <lineage>
        <taxon>Bacteria</taxon>
        <taxon>Bacillati</taxon>
        <taxon>Actinomycetota</taxon>
        <taxon>Actinomycetes</taxon>
        <taxon>Pseudonocardiales</taxon>
        <taxon>Pseudonocardiaceae</taxon>
        <taxon>Kibdelosporangium</taxon>
    </lineage>
</organism>
<reference evidence="2 3" key="1">
    <citation type="submission" date="2020-01" db="EMBL/GenBank/DDBJ databases">
        <title>Kibdelosporangium persica a novel Actinomycetes from a hot desert in Iran.</title>
        <authorList>
            <person name="Safaei N."/>
            <person name="Zaburannyi N."/>
            <person name="Mueller R."/>
            <person name="Wink J."/>
        </authorList>
    </citation>
    <scope>NUCLEOTIDE SEQUENCE [LARGE SCALE GENOMIC DNA]</scope>
    <source>
        <strain evidence="2 3">4NS15</strain>
    </source>
</reference>
<evidence type="ECO:0000259" key="1">
    <source>
        <dbReference type="Pfam" id="PF12680"/>
    </source>
</evidence>
<dbReference type="Proteomes" id="UP000763557">
    <property type="component" value="Unassembled WGS sequence"/>
</dbReference>
<dbReference type="RefSeq" id="WP_173125816.1">
    <property type="nucleotide sequence ID" value="NZ_CBCSGW010000007.1"/>
</dbReference>